<dbReference type="PANTHER" id="PTHR20961">
    <property type="entry name" value="GLYCOSYLTRANSFERASE"/>
    <property type="match status" value="1"/>
</dbReference>
<keyword evidence="4" id="KW-0812">Transmembrane</keyword>
<dbReference type="EMBL" id="CP000087">
    <property type="protein sequence ID" value="ABE04643.1"/>
    <property type="molecule type" value="Genomic_DNA"/>
</dbReference>
<dbReference type="RefSeq" id="WP_011477232.1">
    <property type="nucleotide sequence ID" value="NC_007940.1"/>
</dbReference>
<keyword evidence="1" id="KW-0328">Glycosyltransferase</keyword>
<evidence type="ECO:0000313" key="6">
    <source>
        <dbReference type="EMBL" id="ABE04643.1"/>
    </source>
</evidence>
<keyword evidence="3" id="KW-0325">Glycoprotein</keyword>
<dbReference type="InterPro" id="IPR049625">
    <property type="entry name" value="Glyco_transf_61_cat"/>
</dbReference>
<sequence length="356" mass="41712">MLNFTKYFIFIVFYFFYTSNIYAINNNHQFIAVKSLESSNIKIKKLLEEKNTSQFILELPNGVVINEGGVLTEEGYILQDTQTSTGDQHRLVNKKRDINEENPLYFKGKLAVISSPGSENWYHWLLQVLPRLIILKESNFEYDRIYVNNLKYQWQIKSLEVVLNYLNISEDKLLVVNSDCIIQASNLIVPSVPFIPVKGTALPFWLKKDLRNIFLKNNKDDIKTYDKIYISRKYASSRKIINEEKLIEEIEKIGFKVIYLELLSPHEQAQIFNKAKIIIGIHGSGFANLIFATPKCKVVEIDHGTNPPRSFYKRMANYMSCDYYPYYVDQTTEEHLEDDIKIDINKFMKFFNDLDK</sequence>
<dbReference type="AlphaFoldDB" id="Q1RJ21"/>
<dbReference type="KEGG" id="rbe:RBE_0562"/>
<dbReference type="GO" id="GO:0016757">
    <property type="term" value="F:glycosyltransferase activity"/>
    <property type="evidence" value="ECO:0007669"/>
    <property type="project" value="UniProtKB-KW"/>
</dbReference>
<evidence type="ECO:0000256" key="3">
    <source>
        <dbReference type="ARBA" id="ARBA00023180"/>
    </source>
</evidence>
<dbReference type="Pfam" id="PF04577">
    <property type="entry name" value="Glyco_transf_61"/>
    <property type="match status" value="1"/>
</dbReference>
<evidence type="ECO:0000256" key="4">
    <source>
        <dbReference type="SAM" id="Phobius"/>
    </source>
</evidence>
<evidence type="ECO:0000313" key="7">
    <source>
        <dbReference type="Proteomes" id="UP000001951"/>
    </source>
</evidence>
<dbReference type="eggNOG" id="COG4421">
    <property type="taxonomic scope" value="Bacteria"/>
</dbReference>
<protein>
    <submittedName>
        <fullName evidence="6">Capsular polysaccharide biosynthesis protein</fullName>
    </submittedName>
</protein>
<evidence type="ECO:0000256" key="2">
    <source>
        <dbReference type="ARBA" id="ARBA00022679"/>
    </source>
</evidence>
<gene>
    <name evidence="6" type="ordered locus">RBE_0562</name>
</gene>
<dbReference type="PIRSF" id="PIRSF030158">
    <property type="entry name" value="UCP030158"/>
    <property type="match status" value="1"/>
</dbReference>
<keyword evidence="4" id="KW-1133">Transmembrane helix</keyword>
<feature type="domain" description="Glycosyltransferase 61 catalytic" evidence="5">
    <location>
        <begin position="121"/>
        <end position="299"/>
    </location>
</feature>
<keyword evidence="2" id="KW-0808">Transferase</keyword>
<evidence type="ECO:0000259" key="5">
    <source>
        <dbReference type="Pfam" id="PF04577"/>
    </source>
</evidence>
<proteinExistence type="predicted"/>
<name>Q1RJ21_RICBR</name>
<dbReference type="InterPro" id="IPR024698">
    <property type="entry name" value="Caps_psacc_synth_Cps23fI-typ"/>
</dbReference>
<reference evidence="6 7" key="1">
    <citation type="journal article" date="2006" name="PLoS Genet.">
        <title>Genome sequence of Rickettsia bellii illuminates the role of amoebae in gene exchanges between intracellular pathogens.</title>
        <authorList>
            <person name="Ogata H."/>
            <person name="La Scola B."/>
            <person name="Audic S."/>
            <person name="Renesto P."/>
            <person name="Blanc G."/>
            <person name="Robert C."/>
            <person name="Fournier P.-E."/>
            <person name="Claverie J.-M."/>
            <person name="Raoult D."/>
        </authorList>
    </citation>
    <scope>NUCLEOTIDE SEQUENCE [LARGE SCALE GENOMIC DNA]</scope>
    <source>
        <strain evidence="6 7">RML369-C</strain>
    </source>
</reference>
<organism evidence="6 7">
    <name type="scientific">Rickettsia bellii (strain RML369-C)</name>
    <dbReference type="NCBI Taxonomy" id="336407"/>
    <lineage>
        <taxon>Bacteria</taxon>
        <taxon>Pseudomonadati</taxon>
        <taxon>Pseudomonadota</taxon>
        <taxon>Alphaproteobacteria</taxon>
        <taxon>Rickettsiales</taxon>
        <taxon>Rickettsiaceae</taxon>
        <taxon>Rickettsieae</taxon>
        <taxon>Rickettsia</taxon>
        <taxon>belli group</taxon>
    </lineage>
</organism>
<feature type="transmembrane region" description="Helical" evidence="4">
    <location>
        <begin position="7"/>
        <end position="24"/>
    </location>
</feature>
<dbReference type="Proteomes" id="UP000001951">
    <property type="component" value="Chromosome"/>
</dbReference>
<accession>Q1RJ21</accession>
<dbReference type="InterPro" id="IPR007657">
    <property type="entry name" value="Glycosyltransferase_61"/>
</dbReference>
<evidence type="ECO:0000256" key="1">
    <source>
        <dbReference type="ARBA" id="ARBA00022676"/>
    </source>
</evidence>
<dbReference type="OrthoDB" id="288504at2"/>
<keyword evidence="4" id="KW-0472">Membrane</keyword>
<dbReference type="HOGENOM" id="CLU_053468_0_0_5"/>